<evidence type="ECO:0000259" key="4">
    <source>
        <dbReference type="Pfam" id="PF13472"/>
    </source>
</evidence>
<dbReference type="eggNOG" id="COG2755">
    <property type="taxonomic scope" value="Bacteria"/>
</dbReference>
<dbReference type="Proteomes" id="UP000011666">
    <property type="component" value="Unassembled WGS sequence"/>
</dbReference>
<dbReference type="RefSeq" id="WP_007621927.1">
    <property type="nucleotide sequence ID" value="NZ_BANX01000021.1"/>
</dbReference>
<feature type="domain" description="SGNH hydrolase-type esterase" evidence="4">
    <location>
        <begin position="35"/>
        <end position="289"/>
    </location>
</feature>
<evidence type="ECO:0000256" key="3">
    <source>
        <dbReference type="SAM" id="SignalP"/>
    </source>
</evidence>
<dbReference type="CDD" id="cd01823">
    <property type="entry name" value="SEST_like"/>
    <property type="match status" value="1"/>
</dbReference>
<feature type="active site" description="Nucleophile" evidence="1">
    <location>
        <position position="39"/>
    </location>
</feature>
<organism evidence="5 6">
    <name type="scientific">Gordonia soli NBRC 108243</name>
    <dbReference type="NCBI Taxonomy" id="1223545"/>
    <lineage>
        <taxon>Bacteria</taxon>
        <taxon>Bacillati</taxon>
        <taxon>Actinomycetota</taxon>
        <taxon>Actinomycetes</taxon>
        <taxon>Mycobacteriales</taxon>
        <taxon>Gordoniaceae</taxon>
        <taxon>Gordonia</taxon>
    </lineage>
</organism>
<gene>
    <name evidence="5" type="ORF">GS4_21_00070</name>
</gene>
<proteinExistence type="predicted"/>
<sequence length="299" mass="30320">MRIRPRLLVGALALTVVASALTAPGAEAAPLRYAALGASYSAGVGIPPSAPGSPAGCGRSTKNFPRLVAAAKGYSLTDVSCGGARTENLTTSQLAGQPPQYNALSADTDIVTLTIGYNDGNVYSGGIADCRSSSSTGSLGSLGSSGSLGSGSLGGSQAIPCEVVAGPRYSAAIQTTGLAIARALDGIKSRAPSARILVVGYPAIYPSSGNCPTRNPFSRENTAFLDRLERQLNSMLATQARAAGATFVDTYARTVGHDSCKLPGIRWVEPYSNPIGALRLHPNAAGHRAMARAVSAAIG</sequence>
<dbReference type="EMBL" id="BANX01000021">
    <property type="protein sequence ID" value="GAC69160.1"/>
    <property type="molecule type" value="Genomic_DNA"/>
</dbReference>
<dbReference type="OrthoDB" id="5503950at2"/>
<evidence type="ECO:0000256" key="2">
    <source>
        <dbReference type="PIRSR" id="PIRSR637460-2"/>
    </source>
</evidence>
<dbReference type="AlphaFoldDB" id="M0QKJ0"/>
<feature type="disulfide bond" evidence="2">
    <location>
        <begin position="57"/>
        <end position="81"/>
    </location>
</feature>
<comment type="caution">
    <text evidence="5">The sequence shown here is derived from an EMBL/GenBank/DDBJ whole genome shotgun (WGS) entry which is preliminary data.</text>
</comment>
<keyword evidence="3" id="KW-0732">Signal</keyword>
<keyword evidence="6" id="KW-1185">Reference proteome</keyword>
<reference evidence="5 6" key="1">
    <citation type="submission" date="2013-01" db="EMBL/GenBank/DDBJ databases">
        <title>Whole genome shotgun sequence of Gordonia soli NBRC 108243.</title>
        <authorList>
            <person name="Isaki-Nakamura S."/>
            <person name="Hosoyama A."/>
            <person name="Tsuchikane K."/>
            <person name="Ando Y."/>
            <person name="Baba S."/>
            <person name="Ohji S."/>
            <person name="Hamada M."/>
            <person name="Tamura T."/>
            <person name="Yamazoe A."/>
            <person name="Yamazaki S."/>
            <person name="Fujita N."/>
        </authorList>
    </citation>
    <scope>NUCLEOTIDE SEQUENCE [LARGE SCALE GENOMIC DNA]</scope>
    <source>
        <strain evidence="5 6">NBRC 108243</strain>
    </source>
</reference>
<keyword evidence="2" id="KW-1015">Disulfide bond</keyword>
<evidence type="ECO:0000313" key="5">
    <source>
        <dbReference type="EMBL" id="GAC69160.1"/>
    </source>
</evidence>
<dbReference type="InterPro" id="IPR013830">
    <property type="entry name" value="SGNH_hydro"/>
</dbReference>
<feature type="active site" evidence="1">
    <location>
        <position position="281"/>
    </location>
</feature>
<feature type="disulfide bond" evidence="2">
    <location>
        <begin position="130"/>
        <end position="161"/>
    </location>
</feature>
<protein>
    <submittedName>
        <fullName evidence="5">Putative esterase</fullName>
    </submittedName>
</protein>
<feature type="chain" id="PRO_5004003936" evidence="3">
    <location>
        <begin position="29"/>
        <end position="299"/>
    </location>
</feature>
<evidence type="ECO:0000256" key="1">
    <source>
        <dbReference type="PIRSR" id="PIRSR637460-1"/>
    </source>
</evidence>
<dbReference type="InterPro" id="IPR037460">
    <property type="entry name" value="SEST-like"/>
</dbReference>
<accession>M0QKJ0</accession>
<dbReference type="STRING" id="1223545.GS4_21_00070"/>
<dbReference type="GO" id="GO:0019433">
    <property type="term" value="P:triglyceride catabolic process"/>
    <property type="evidence" value="ECO:0007669"/>
    <property type="project" value="TreeGrafter"/>
</dbReference>
<dbReference type="Pfam" id="PF13472">
    <property type="entry name" value="Lipase_GDSL_2"/>
    <property type="match status" value="1"/>
</dbReference>
<dbReference type="Gene3D" id="3.40.50.1110">
    <property type="entry name" value="SGNH hydrolase"/>
    <property type="match status" value="1"/>
</dbReference>
<dbReference type="PANTHER" id="PTHR37981:SF1">
    <property type="entry name" value="SGNH HYDROLASE-TYPE ESTERASE DOMAIN-CONTAINING PROTEIN"/>
    <property type="match status" value="1"/>
</dbReference>
<evidence type="ECO:0000313" key="6">
    <source>
        <dbReference type="Proteomes" id="UP000011666"/>
    </source>
</evidence>
<name>M0QKJ0_9ACTN</name>
<dbReference type="PANTHER" id="PTHR37981">
    <property type="entry name" value="LIPASE 2"/>
    <property type="match status" value="1"/>
</dbReference>
<dbReference type="GO" id="GO:0004806">
    <property type="term" value="F:triacylglycerol lipase activity"/>
    <property type="evidence" value="ECO:0007669"/>
    <property type="project" value="TreeGrafter"/>
</dbReference>
<dbReference type="SUPFAM" id="SSF52266">
    <property type="entry name" value="SGNH hydrolase"/>
    <property type="match status" value="1"/>
</dbReference>
<feature type="signal peptide" evidence="3">
    <location>
        <begin position="1"/>
        <end position="28"/>
    </location>
</feature>
<dbReference type="InterPro" id="IPR036514">
    <property type="entry name" value="SGNH_hydro_sf"/>
</dbReference>
<feature type="disulfide bond" evidence="2">
    <location>
        <begin position="211"/>
        <end position="260"/>
    </location>
</feature>